<dbReference type="CDD" id="cd22554">
    <property type="entry name" value="Slr4-like"/>
    <property type="match status" value="1"/>
</dbReference>
<reference evidence="3" key="1">
    <citation type="journal article" date="2019" name="Int. J. Syst. Evol. Microbiol.">
        <title>The Global Catalogue of Microorganisms (GCM) 10K type strain sequencing project: providing services to taxonomists for standard genome sequencing and annotation.</title>
        <authorList>
            <consortium name="The Broad Institute Genomics Platform"/>
            <consortium name="The Broad Institute Genome Sequencing Center for Infectious Disease"/>
            <person name="Wu L."/>
            <person name="Ma J."/>
        </authorList>
    </citation>
    <scope>NUCLEOTIDE SEQUENCE [LARGE SCALE GENOMIC DNA]</scope>
    <source>
        <strain evidence="3">CGMCC 1.7003</strain>
    </source>
</reference>
<evidence type="ECO:0000313" key="3">
    <source>
        <dbReference type="Proteomes" id="UP000659697"/>
    </source>
</evidence>
<protein>
    <submittedName>
        <fullName evidence="2">Uncharacterized protein</fullName>
    </submittedName>
</protein>
<evidence type="ECO:0000313" key="2">
    <source>
        <dbReference type="EMBL" id="GHG68067.1"/>
    </source>
</evidence>
<keyword evidence="3" id="KW-1185">Reference proteome</keyword>
<keyword evidence="1" id="KW-0732">Signal</keyword>
<gene>
    <name evidence="2" type="ORF">GCM10010919_17220</name>
</gene>
<feature type="chain" id="PRO_5047086131" evidence="1">
    <location>
        <begin position="24"/>
        <end position="629"/>
    </location>
</feature>
<organism evidence="2 3">
    <name type="scientific">Alishewanella longhuensis</name>
    <dbReference type="NCBI Taxonomy" id="1091037"/>
    <lineage>
        <taxon>Bacteria</taxon>
        <taxon>Pseudomonadati</taxon>
        <taxon>Pseudomonadota</taxon>
        <taxon>Gammaproteobacteria</taxon>
        <taxon>Alteromonadales</taxon>
        <taxon>Alteromonadaceae</taxon>
        <taxon>Alishewanella</taxon>
    </lineage>
</organism>
<sequence length="629" mass="63843">MTKTFKKSLLALAVAGFAGQAMAATVDNTAVVVSTEYLQVAPTGTLTSNDLNVVLGAEYTLNDVITITFAAAPTNQLPANITVTGQDPVLFPNGLKGITLGKLNQTGNVVTYRVTDIAGAPSQKTTGQTIPFSTVTFERSAVTANSGMPVTFTAQLNNNANAGSLEGAAQDNLFNLKSQFTVAATTLFDQIIDVEADRLVFVNAETDDTGVFALTDNGGGFDFDADLDLVKYTVTGNFGWIVNPANAIANGVIDITGCSGLANAVVTASAITFNCDDYGSVTVDIDTAANGGASVLPTQRFTLATEVTYSDGPATASKVVAAATGLGSWGINASQTFIPYMPFNRTGANATSGISQIITVTNTADVQSVANNDTDYAAVTVDVLLENGTVVTLTKDDLMVQALPGVTRIAGQIRNAMAAKGLTDGGAATRYAGLTVLVNASASDIQVYSAYNVGGNDRGWVQNDSVVTKQVAGLQTQIDELNNVSAGNVEAAVAAALNTYGASTATNVTDAQVAIEAILATLATQASVDGLENLSVADIQGLNLATSANVSDTQAALELVLATLATQASVDGLNNLSAAEVQTAVCAAVAGATNGTVDLSSVVGDVTGGEATASGNAAAALSFILNCNP</sequence>
<dbReference type="EMBL" id="BNAO01000003">
    <property type="protein sequence ID" value="GHG68067.1"/>
    <property type="molecule type" value="Genomic_DNA"/>
</dbReference>
<comment type="caution">
    <text evidence="2">The sequence shown here is derived from an EMBL/GenBank/DDBJ whole genome shotgun (WGS) entry which is preliminary data.</text>
</comment>
<dbReference type="InterPro" id="IPR045689">
    <property type="entry name" value="Slr4"/>
</dbReference>
<accession>A0ABQ3L6C5</accession>
<evidence type="ECO:0000256" key="1">
    <source>
        <dbReference type="SAM" id="SignalP"/>
    </source>
</evidence>
<dbReference type="Pfam" id="PF19526">
    <property type="entry name" value="Slr4"/>
    <property type="match status" value="1"/>
</dbReference>
<feature type="signal peptide" evidence="1">
    <location>
        <begin position="1"/>
        <end position="23"/>
    </location>
</feature>
<dbReference type="RefSeq" id="WP_189432299.1">
    <property type="nucleotide sequence ID" value="NZ_BNAO01000003.1"/>
</dbReference>
<name>A0ABQ3L6C5_9ALTE</name>
<proteinExistence type="predicted"/>
<dbReference type="Proteomes" id="UP000659697">
    <property type="component" value="Unassembled WGS sequence"/>
</dbReference>